<dbReference type="KEGG" id="bsei:KMZ68_08465"/>
<protein>
    <submittedName>
        <fullName evidence="2">SDR family oxidoreductase</fullName>
    </submittedName>
</protein>
<name>A0A975NSD1_9BRAD</name>
<evidence type="ECO:0000313" key="2">
    <source>
        <dbReference type="EMBL" id="QWG19841.1"/>
    </source>
</evidence>
<comment type="similarity">
    <text evidence="1">Belongs to the short-chain dehydrogenases/reductases (SDR) family.</text>
</comment>
<dbReference type="InterPro" id="IPR002347">
    <property type="entry name" value="SDR_fam"/>
</dbReference>
<sequence length="265" mass="28113">MNLDLTGKLALVTGSTRGIGLATATGLAQMGAEVIVNGREAATVARAIAKIKQAVPAAKAHAAAFDLGGAAGCAGLTAQFPEVDILVNNLGIYEPGAFFDIEDDAWTRMFEVNVMSGVRLTRHYLKHMLEHKDWGRVVFVSSESAIFVPKEMIHYGFSKAAQLYVARGAAEQTKATNITVNSVLPGPTWVEMAPVRLAARAEGMGTTIDDLAARTFTERRPASLLQRYATPEEVANLICYVCSKASSATNGAALRADGGIVTNPF</sequence>
<dbReference type="FunFam" id="3.40.50.720:FF:000084">
    <property type="entry name" value="Short-chain dehydrogenase reductase"/>
    <property type="match status" value="1"/>
</dbReference>
<dbReference type="CDD" id="cd05233">
    <property type="entry name" value="SDR_c"/>
    <property type="match status" value="1"/>
</dbReference>
<dbReference type="RefSeq" id="WP_215615340.1">
    <property type="nucleotide sequence ID" value="NZ_CP076135.1"/>
</dbReference>
<dbReference type="InterPro" id="IPR036291">
    <property type="entry name" value="NAD(P)-bd_dom_sf"/>
</dbReference>
<dbReference type="AlphaFoldDB" id="A0A975NSD1"/>
<dbReference type="SUPFAM" id="SSF51735">
    <property type="entry name" value="NAD(P)-binding Rossmann-fold domains"/>
    <property type="match status" value="1"/>
</dbReference>
<organism evidence="2 3">
    <name type="scientific">Bradyrhizobium sediminis</name>
    <dbReference type="NCBI Taxonomy" id="2840469"/>
    <lineage>
        <taxon>Bacteria</taxon>
        <taxon>Pseudomonadati</taxon>
        <taxon>Pseudomonadota</taxon>
        <taxon>Alphaproteobacteria</taxon>
        <taxon>Hyphomicrobiales</taxon>
        <taxon>Nitrobacteraceae</taxon>
        <taxon>Bradyrhizobium</taxon>
    </lineage>
</organism>
<evidence type="ECO:0000256" key="1">
    <source>
        <dbReference type="ARBA" id="ARBA00006484"/>
    </source>
</evidence>
<dbReference type="Proteomes" id="UP000680805">
    <property type="component" value="Chromosome"/>
</dbReference>
<dbReference type="Pfam" id="PF00106">
    <property type="entry name" value="adh_short"/>
    <property type="match status" value="1"/>
</dbReference>
<reference evidence="2" key="1">
    <citation type="submission" date="2021-06" db="EMBL/GenBank/DDBJ databases">
        <title>Bradyrhizobium sp. S2-11-2 Genome sequencing.</title>
        <authorList>
            <person name="Jin L."/>
        </authorList>
    </citation>
    <scope>NUCLEOTIDE SEQUENCE</scope>
    <source>
        <strain evidence="2">S2-11-2</strain>
    </source>
</reference>
<dbReference type="InterPro" id="IPR050259">
    <property type="entry name" value="SDR"/>
</dbReference>
<proteinExistence type="inferred from homology"/>
<dbReference type="PANTHER" id="PTHR42879">
    <property type="entry name" value="3-OXOACYL-(ACYL-CARRIER-PROTEIN) REDUCTASE"/>
    <property type="match status" value="1"/>
</dbReference>
<accession>A0A975NSD1</accession>
<gene>
    <name evidence="2" type="ORF">KMZ68_08465</name>
</gene>
<dbReference type="Gene3D" id="3.40.50.720">
    <property type="entry name" value="NAD(P)-binding Rossmann-like Domain"/>
    <property type="match status" value="1"/>
</dbReference>
<dbReference type="PRINTS" id="PR00081">
    <property type="entry name" value="GDHRDH"/>
</dbReference>
<dbReference type="EMBL" id="CP076135">
    <property type="protein sequence ID" value="QWG19841.1"/>
    <property type="molecule type" value="Genomic_DNA"/>
</dbReference>
<evidence type="ECO:0000313" key="3">
    <source>
        <dbReference type="Proteomes" id="UP000680805"/>
    </source>
</evidence>